<gene>
    <name evidence="2" type="ORF">B1199_06275</name>
</gene>
<protein>
    <submittedName>
        <fullName evidence="2">Uncharacterized protein</fullName>
    </submittedName>
</protein>
<proteinExistence type="predicted"/>
<feature type="transmembrane region" description="Helical" evidence="1">
    <location>
        <begin position="43"/>
        <end position="64"/>
    </location>
</feature>
<name>A0A244CQR8_PSEDV</name>
<comment type="caution">
    <text evidence="2">The sequence shown here is derived from an EMBL/GenBank/DDBJ whole genome shotgun (WGS) entry which is preliminary data.</text>
</comment>
<feature type="transmembrane region" description="Helical" evidence="1">
    <location>
        <begin position="12"/>
        <end position="31"/>
    </location>
</feature>
<dbReference type="Proteomes" id="UP000194841">
    <property type="component" value="Unassembled WGS sequence"/>
</dbReference>
<dbReference type="OrthoDB" id="5739727at2"/>
<accession>A0A244CQR8</accession>
<dbReference type="RefSeq" id="WP_086743272.1">
    <property type="nucleotide sequence ID" value="NZ_MWPV01000002.1"/>
</dbReference>
<dbReference type="EMBL" id="MWPV01000002">
    <property type="protein sequence ID" value="OUL57967.1"/>
    <property type="molecule type" value="Genomic_DNA"/>
</dbReference>
<reference evidence="2 3" key="1">
    <citation type="submission" date="2017-02" db="EMBL/GenBank/DDBJ databases">
        <title>Pseudoalteromonas ulvae TC14 Genome.</title>
        <authorList>
            <person name="Molmeret M."/>
        </authorList>
    </citation>
    <scope>NUCLEOTIDE SEQUENCE [LARGE SCALE GENOMIC DNA]</scope>
    <source>
        <strain evidence="2">TC14</strain>
    </source>
</reference>
<evidence type="ECO:0000313" key="2">
    <source>
        <dbReference type="EMBL" id="OUL57967.1"/>
    </source>
</evidence>
<evidence type="ECO:0000256" key="1">
    <source>
        <dbReference type="SAM" id="Phobius"/>
    </source>
</evidence>
<keyword evidence="3" id="KW-1185">Reference proteome</keyword>
<evidence type="ECO:0000313" key="3">
    <source>
        <dbReference type="Proteomes" id="UP000194841"/>
    </source>
</evidence>
<dbReference type="AlphaFoldDB" id="A0A244CQR8"/>
<keyword evidence="1" id="KW-0812">Transmembrane</keyword>
<organism evidence="2 3">
    <name type="scientific">Pseudoalteromonas ulvae</name>
    <dbReference type="NCBI Taxonomy" id="107327"/>
    <lineage>
        <taxon>Bacteria</taxon>
        <taxon>Pseudomonadati</taxon>
        <taxon>Pseudomonadota</taxon>
        <taxon>Gammaproteobacteria</taxon>
        <taxon>Alteromonadales</taxon>
        <taxon>Pseudoalteromonadaceae</taxon>
        <taxon>Pseudoalteromonas</taxon>
    </lineage>
</organism>
<keyword evidence="1" id="KW-1133">Transmembrane helix</keyword>
<keyword evidence="1" id="KW-0472">Membrane</keyword>
<sequence>MNINATLFGELFAALFAVAILIMGPLCFYLGKRKTDSPFICGFVGFISTFFLPLGLIFLAILALKADKPTEKLSTPAS</sequence>